<feature type="region of interest" description="Disordered" evidence="2">
    <location>
        <begin position="187"/>
        <end position="210"/>
    </location>
</feature>
<evidence type="ECO:0000313" key="5">
    <source>
        <dbReference type="Proteomes" id="UP000693970"/>
    </source>
</evidence>
<gene>
    <name evidence="4" type="ORF">IV203_037930</name>
</gene>
<comment type="caution">
    <text evidence="4">The sequence shown here is derived from an EMBL/GenBank/DDBJ whole genome shotgun (WGS) entry which is preliminary data.</text>
</comment>
<keyword evidence="5" id="KW-1185">Reference proteome</keyword>
<feature type="coiled-coil region" evidence="1">
    <location>
        <begin position="121"/>
        <end position="150"/>
    </location>
</feature>
<name>A0A9K3LN21_9STRA</name>
<dbReference type="InterPro" id="IPR015063">
    <property type="entry name" value="USP8_dimer"/>
</dbReference>
<keyword evidence="1" id="KW-0175">Coiled coil</keyword>
<dbReference type="EMBL" id="JAGRRH010000009">
    <property type="protein sequence ID" value="KAG7364728.1"/>
    <property type="molecule type" value="Genomic_DNA"/>
</dbReference>
<dbReference type="AlphaFoldDB" id="A0A9K3LN21"/>
<protein>
    <submittedName>
        <fullName evidence="4">USP8 dimerization domain containing protein</fullName>
    </submittedName>
</protein>
<proteinExistence type="predicted"/>
<feature type="region of interest" description="Disordered" evidence="2">
    <location>
        <begin position="158"/>
        <end position="177"/>
    </location>
</feature>
<evidence type="ECO:0000313" key="4">
    <source>
        <dbReference type="EMBL" id="KAG7364728.1"/>
    </source>
</evidence>
<feature type="compositionally biased region" description="Polar residues" evidence="2">
    <location>
        <begin position="163"/>
        <end position="173"/>
    </location>
</feature>
<evidence type="ECO:0000256" key="1">
    <source>
        <dbReference type="SAM" id="Coils"/>
    </source>
</evidence>
<dbReference type="OrthoDB" id="195548at2759"/>
<reference evidence="4" key="1">
    <citation type="journal article" date="2021" name="Sci. Rep.">
        <title>Diploid genomic architecture of Nitzschia inconspicua, an elite biomass production diatom.</title>
        <authorList>
            <person name="Oliver A."/>
            <person name="Podell S."/>
            <person name="Pinowska A."/>
            <person name="Traller J.C."/>
            <person name="Smith S.R."/>
            <person name="McClure R."/>
            <person name="Beliaev A."/>
            <person name="Bohutskyi P."/>
            <person name="Hill E.A."/>
            <person name="Rabines A."/>
            <person name="Zheng H."/>
            <person name="Allen L.Z."/>
            <person name="Kuo A."/>
            <person name="Grigoriev I.V."/>
            <person name="Allen A.E."/>
            <person name="Hazlebeck D."/>
            <person name="Allen E.E."/>
        </authorList>
    </citation>
    <scope>NUCLEOTIDE SEQUENCE</scope>
    <source>
        <strain evidence="4">Hildebrandi</strain>
    </source>
</reference>
<accession>A0A9K3LN21</accession>
<evidence type="ECO:0000259" key="3">
    <source>
        <dbReference type="Pfam" id="PF08969"/>
    </source>
</evidence>
<reference evidence="4" key="2">
    <citation type="submission" date="2021-04" db="EMBL/GenBank/DDBJ databases">
        <authorList>
            <person name="Podell S."/>
        </authorList>
    </citation>
    <scope>NUCLEOTIDE SEQUENCE</scope>
    <source>
        <strain evidence="4">Hildebrandi</strain>
    </source>
</reference>
<organism evidence="4 5">
    <name type="scientific">Nitzschia inconspicua</name>
    <dbReference type="NCBI Taxonomy" id="303405"/>
    <lineage>
        <taxon>Eukaryota</taxon>
        <taxon>Sar</taxon>
        <taxon>Stramenopiles</taxon>
        <taxon>Ochrophyta</taxon>
        <taxon>Bacillariophyta</taxon>
        <taxon>Bacillariophyceae</taxon>
        <taxon>Bacillariophycidae</taxon>
        <taxon>Bacillariales</taxon>
        <taxon>Bacillariaceae</taxon>
        <taxon>Nitzschia</taxon>
    </lineage>
</organism>
<evidence type="ECO:0000256" key="2">
    <source>
        <dbReference type="SAM" id="MobiDB-lite"/>
    </source>
</evidence>
<sequence>MVQRPMNGIHEEPRPSSNRRRLLREADENSGSIPTVSNFFPLERYYDASDKVLQSFQAAFEERRLDEAYVFGMRYSQFCMEGIRKHDYFNAQKFIARKTQMSTRVQDVISKLEKVAELMDIEEVERAARIEAEKQRLLEEKRKKQRLEQERIMSEFTRRMAQQKASSSAISEQSLEESALAKLQRLSQPQGMPEQQLKPPPGPELNKRVSWSLPAEPDGQLLSQISYDAGDLPPALMPPSDNDVGGSTELSNSISPPSYNSILKQSSYFGPGKAGPTQPLAPPYDLAAKLSKKKPRAIPIRELISQTQAKHREFQKLGKIQISPLKTYQGRVSGSTNGCTVISACCVSRHLETHGGITDEQIMSVIDRYCVPLLRTIRSNVGLGTASMIIPSDVHDYLVDKKLLFQHKFVGAAGGNIVDPEHSGEMIKLLHGEPGKTSQLKAGATLFFRDHVVSIVKYPTSTTDAIYDMIDSLPFCNGMGCRTRCHGLDALKVHLAYYCTKKFSDTNITYIEKHNWEDSMADFDPRVFQAFVWADLPKPSSN</sequence>
<feature type="domain" description="USP8 dimerisation" evidence="3">
    <location>
        <begin position="35"/>
        <end position="117"/>
    </location>
</feature>
<dbReference type="Pfam" id="PF08969">
    <property type="entry name" value="USP8_dimer"/>
    <property type="match status" value="1"/>
</dbReference>
<dbReference type="Proteomes" id="UP000693970">
    <property type="component" value="Unassembled WGS sequence"/>
</dbReference>
<feature type="region of interest" description="Disordered" evidence="2">
    <location>
        <begin position="229"/>
        <end position="256"/>
    </location>
</feature>